<dbReference type="InterPro" id="IPR019421">
    <property type="entry name" value="7TM_GPCR_serpentine_rcpt_Srd"/>
</dbReference>
<dbReference type="Proteomes" id="UP000887572">
    <property type="component" value="Unplaced"/>
</dbReference>
<keyword evidence="2" id="KW-1185">Reference proteome</keyword>
<dbReference type="PANTHER" id="PTHR22943:SF248">
    <property type="entry name" value="SEVEN TM RECEPTOR"/>
    <property type="match status" value="1"/>
</dbReference>
<keyword evidence="1" id="KW-0812">Transmembrane</keyword>
<proteinExistence type="predicted"/>
<keyword evidence="1" id="KW-1133">Transmembrane helix</keyword>
<keyword evidence="1" id="KW-0472">Membrane</keyword>
<evidence type="ECO:0000313" key="3">
    <source>
        <dbReference type="WBParaSite" id="Gr19_v10_g13801.t1"/>
    </source>
</evidence>
<dbReference type="WBParaSite" id="Gr19_v10_g13801.t1">
    <property type="protein sequence ID" value="Gr19_v10_g13801.t1"/>
    <property type="gene ID" value="Gr19_v10_g13801"/>
</dbReference>
<dbReference type="AlphaFoldDB" id="A0A914H4N2"/>
<feature type="transmembrane region" description="Helical" evidence="1">
    <location>
        <begin position="69"/>
        <end position="96"/>
    </location>
</feature>
<feature type="transmembrane region" description="Helical" evidence="1">
    <location>
        <begin position="172"/>
        <end position="192"/>
    </location>
</feature>
<accession>A0A914H4N2</accession>
<feature type="transmembrane region" description="Helical" evidence="1">
    <location>
        <begin position="224"/>
        <end position="247"/>
    </location>
</feature>
<dbReference type="PANTHER" id="PTHR22943">
    <property type="entry name" value="7-TRANSMEMBRANE DOMAIN RECEPTOR C.ELEGANS"/>
    <property type="match status" value="1"/>
</dbReference>
<sequence>MVHLIVRHTHKSMRMYSKILLQTCATDLALLTITLLFQNYPYTTDKGEAEMITGGLITFNGPQSRAWNLLAFSCWIFLVHVSLFGYVAQFIYRYLLLNWDIKLSTFKYFILFGAMLFFPFVYCAIGFISFYPPTDHLYLEDQSVADILALNITDHITLTGHSFNDWKQTMGFYYIIIACTIAYMIIITLAFLMDKFLNERLKLGASSAQTVKMVEMNKQISRNLIIQASMPFFIYLSILFLLGIVLFKIDVSRWNWLQYYNMLAKMALSA</sequence>
<evidence type="ECO:0000313" key="2">
    <source>
        <dbReference type="Proteomes" id="UP000887572"/>
    </source>
</evidence>
<evidence type="ECO:0000256" key="1">
    <source>
        <dbReference type="SAM" id="Phobius"/>
    </source>
</evidence>
<reference evidence="3" key="1">
    <citation type="submission" date="2022-11" db="UniProtKB">
        <authorList>
            <consortium name="WormBaseParasite"/>
        </authorList>
    </citation>
    <scope>IDENTIFICATION</scope>
</reference>
<organism evidence="2 3">
    <name type="scientific">Globodera rostochiensis</name>
    <name type="common">Golden nematode worm</name>
    <name type="synonym">Heterodera rostochiensis</name>
    <dbReference type="NCBI Taxonomy" id="31243"/>
    <lineage>
        <taxon>Eukaryota</taxon>
        <taxon>Metazoa</taxon>
        <taxon>Ecdysozoa</taxon>
        <taxon>Nematoda</taxon>
        <taxon>Chromadorea</taxon>
        <taxon>Rhabditida</taxon>
        <taxon>Tylenchina</taxon>
        <taxon>Tylenchomorpha</taxon>
        <taxon>Tylenchoidea</taxon>
        <taxon>Heteroderidae</taxon>
        <taxon>Heteroderinae</taxon>
        <taxon>Globodera</taxon>
    </lineage>
</organism>
<dbReference type="Pfam" id="PF10317">
    <property type="entry name" value="7TM_GPCR_Srd"/>
    <property type="match status" value="1"/>
</dbReference>
<protein>
    <submittedName>
        <fullName evidence="3">Uncharacterized protein</fullName>
    </submittedName>
</protein>
<feature type="transmembrane region" description="Helical" evidence="1">
    <location>
        <begin position="108"/>
        <end position="131"/>
    </location>
</feature>
<name>A0A914H4N2_GLORO</name>
<feature type="transmembrane region" description="Helical" evidence="1">
    <location>
        <begin position="20"/>
        <end position="37"/>
    </location>
</feature>